<comment type="caution">
    <text evidence="1">The sequence shown here is derived from an EMBL/GenBank/DDBJ whole genome shotgun (WGS) entry which is preliminary data.</text>
</comment>
<organism evidence="1 2">
    <name type="scientific">Nepenthes gracilis</name>
    <name type="common">Slender pitcher plant</name>
    <dbReference type="NCBI Taxonomy" id="150966"/>
    <lineage>
        <taxon>Eukaryota</taxon>
        <taxon>Viridiplantae</taxon>
        <taxon>Streptophyta</taxon>
        <taxon>Embryophyta</taxon>
        <taxon>Tracheophyta</taxon>
        <taxon>Spermatophyta</taxon>
        <taxon>Magnoliopsida</taxon>
        <taxon>eudicotyledons</taxon>
        <taxon>Gunneridae</taxon>
        <taxon>Pentapetalae</taxon>
        <taxon>Caryophyllales</taxon>
        <taxon>Nepenthaceae</taxon>
        <taxon>Nepenthes</taxon>
    </lineage>
</organism>
<evidence type="ECO:0000313" key="1">
    <source>
        <dbReference type="EMBL" id="GMH06119.1"/>
    </source>
</evidence>
<dbReference type="Proteomes" id="UP001279734">
    <property type="component" value="Unassembled WGS sequence"/>
</dbReference>
<proteinExistence type="predicted"/>
<dbReference type="EMBL" id="BSYO01000006">
    <property type="protein sequence ID" value="GMH06119.1"/>
    <property type="molecule type" value="Genomic_DNA"/>
</dbReference>
<keyword evidence="2" id="KW-1185">Reference proteome</keyword>
<name>A0AAD3XIU0_NEPGR</name>
<sequence length="72" mass="7973">MHQKFLIEDEQPGRCILCCLADEGLCDLMLPMNLAVILFRLCPLHTDDGVVVSIRLTRALVAFPSGASYPLE</sequence>
<gene>
    <name evidence="1" type="ORF">Nepgr_007959</name>
</gene>
<dbReference type="AlphaFoldDB" id="A0AAD3XIU0"/>
<protein>
    <submittedName>
        <fullName evidence="1">Uncharacterized protein</fullName>
    </submittedName>
</protein>
<evidence type="ECO:0000313" key="2">
    <source>
        <dbReference type="Proteomes" id="UP001279734"/>
    </source>
</evidence>
<reference evidence="1" key="1">
    <citation type="submission" date="2023-05" db="EMBL/GenBank/DDBJ databases">
        <title>Nepenthes gracilis genome sequencing.</title>
        <authorList>
            <person name="Fukushima K."/>
        </authorList>
    </citation>
    <scope>NUCLEOTIDE SEQUENCE</scope>
    <source>
        <strain evidence="1">SING2019-196</strain>
    </source>
</reference>
<accession>A0AAD3XIU0</accession>